<protein>
    <submittedName>
        <fullName evidence="1">Uncharacterized protein</fullName>
    </submittedName>
</protein>
<gene>
    <name evidence="1" type="ORF">WG219_07765</name>
</gene>
<name>A0ABZ2RQD2_ECTME</name>
<evidence type="ECO:0000313" key="1">
    <source>
        <dbReference type="EMBL" id="WXL27339.1"/>
    </source>
</evidence>
<keyword evidence="2" id="KW-1185">Reference proteome</keyword>
<sequence length="73" mass="7646">MTKGYGGDVIDAVYPLKSGAEPRTVVAGGEVFSPSFDVMPADLIDFMVTEREVGIALMTKNGTTHVSSVPALT</sequence>
<proteinExistence type="predicted"/>
<evidence type="ECO:0000313" key="2">
    <source>
        <dbReference type="Proteomes" id="UP001476583"/>
    </source>
</evidence>
<dbReference type="EMBL" id="CP148074">
    <property type="protein sequence ID" value="WXL27339.1"/>
    <property type="molecule type" value="Genomic_DNA"/>
</dbReference>
<dbReference type="Proteomes" id="UP001476583">
    <property type="component" value="Chromosome"/>
</dbReference>
<accession>A0ABZ2RQD2</accession>
<organism evidence="1 2">
    <name type="scientific">Ectopseudomonas mendocina</name>
    <name type="common">Pseudomonas mendocina</name>
    <dbReference type="NCBI Taxonomy" id="300"/>
    <lineage>
        <taxon>Bacteria</taxon>
        <taxon>Pseudomonadati</taxon>
        <taxon>Pseudomonadota</taxon>
        <taxon>Gammaproteobacteria</taxon>
        <taxon>Pseudomonadales</taxon>
        <taxon>Pseudomonadaceae</taxon>
        <taxon>Ectopseudomonas</taxon>
    </lineage>
</organism>
<reference evidence="1 2" key="1">
    <citation type="submission" date="2024-03" db="EMBL/GenBank/DDBJ databases">
        <title>Complete genome of BD2.</title>
        <authorList>
            <person name="Cao G."/>
        </authorList>
    </citation>
    <scope>NUCLEOTIDE SEQUENCE [LARGE SCALE GENOMIC DNA]</scope>
    <source>
        <strain evidence="1 2">BD2</strain>
    </source>
</reference>